<dbReference type="AlphaFoldDB" id="T1AUN6"/>
<evidence type="ECO:0000256" key="1">
    <source>
        <dbReference type="SAM" id="MobiDB-lite"/>
    </source>
</evidence>
<gene>
    <name evidence="2" type="ORF">B1B_07715</name>
</gene>
<dbReference type="EMBL" id="AUZY01004928">
    <property type="protein sequence ID" value="EQD61197.1"/>
    <property type="molecule type" value="Genomic_DNA"/>
</dbReference>
<sequence>MKEGQKLSFPSENKELGIKAGEEAQVEKMDRQTGQIDLKMEKDGRDVKWEPEYIKRERERKGWEIDPNQKTMEQKEQRKEEK</sequence>
<feature type="compositionally biased region" description="Basic and acidic residues" evidence="1">
    <location>
        <begin position="72"/>
        <end position="82"/>
    </location>
</feature>
<protein>
    <submittedName>
        <fullName evidence="2">Uncharacterized protein</fullName>
    </submittedName>
</protein>
<organism evidence="2">
    <name type="scientific">mine drainage metagenome</name>
    <dbReference type="NCBI Taxonomy" id="410659"/>
    <lineage>
        <taxon>unclassified sequences</taxon>
        <taxon>metagenomes</taxon>
        <taxon>ecological metagenomes</taxon>
    </lineage>
</organism>
<accession>T1AUN6</accession>
<name>T1AUN6_9ZZZZ</name>
<proteinExistence type="predicted"/>
<feature type="region of interest" description="Disordered" evidence="1">
    <location>
        <begin position="56"/>
        <end position="82"/>
    </location>
</feature>
<evidence type="ECO:0000313" key="2">
    <source>
        <dbReference type="EMBL" id="EQD61197.1"/>
    </source>
</evidence>
<feature type="region of interest" description="Disordered" evidence="1">
    <location>
        <begin position="1"/>
        <end position="43"/>
    </location>
</feature>
<feature type="non-terminal residue" evidence="2">
    <location>
        <position position="82"/>
    </location>
</feature>
<reference evidence="2" key="2">
    <citation type="journal article" date="2014" name="ISME J.">
        <title>Microbial stratification in low pH oxic and suboxic macroscopic growths along an acid mine drainage.</title>
        <authorList>
            <person name="Mendez-Garcia C."/>
            <person name="Mesa V."/>
            <person name="Sprenger R.R."/>
            <person name="Richter M."/>
            <person name="Diez M.S."/>
            <person name="Solano J."/>
            <person name="Bargiela R."/>
            <person name="Golyshina O.V."/>
            <person name="Manteca A."/>
            <person name="Ramos J.L."/>
            <person name="Gallego J.R."/>
            <person name="Llorente I."/>
            <person name="Martins Dos Santos V.A."/>
            <person name="Jensen O.N."/>
            <person name="Pelaez A.I."/>
            <person name="Sanchez J."/>
            <person name="Ferrer M."/>
        </authorList>
    </citation>
    <scope>NUCLEOTIDE SEQUENCE</scope>
</reference>
<feature type="compositionally biased region" description="Basic and acidic residues" evidence="1">
    <location>
        <begin position="12"/>
        <end position="31"/>
    </location>
</feature>
<comment type="caution">
    <text evidence="2">The sequence shown here is derived from an EMBL/GenBank/DDBJ whole genome shotgun (WGS) entry which is preliminary data.</text>
</comment>
<reference evidence="2" key="1">
    <citation type="submission" date="2013-08" db="EMBL/GenBank/DDBJ databases">
        <authorList>
            <person name="Mendez C."/>
            <person name="Richter M."/>
            <person name="Ferrer M."/>
            <person name="Sanchez J."/>
        </authorList>
    </citation>
    <scope>NUCLEOTIDE SEQUENCE</scope>
</reference>